<dbReference type="RefSeq" id="XP_042917345.1">
    <property type="nucleotide sequence ID" value="XM_043069370.1"/>
</dbReference>
<dbReference type="InParanoid" id="A0A2K3CZR3"/>
<organism evidence="1 2">
    <name type="scientific">Chlamydomonas reinhardtii</name>
    <name type="common">Chlamydomonas smithii</name>
    <dbReference type="NCBI Taxonomy" id="3055"/>
    <lineage>
        <taxon>Eukaryota</taxon>
        <taxon>Viridiplantae</taxon>
        <taxon>Chlorophyta</taxon>
        <taxon>core chlorophytes</taxon>
        <taxon>Chlorophyceae</taxon>
        <taxon>CS clade</taxon>
        <taxon>Chlamydomonadales</taxon>
        <taxon>Chlamydomonadaceae</taxon>
        <taxon>Chlamydomonas</taxon>
    </lineage>
</organism>
<dbReference type="OrthoDB" id="10580369at2759"/>
<protein>
    <submittedName>
        <fullName evidence="1">Uncharacterized protein</fullName>
    </submittedName>
</protein>
<dbReference type="EMBL" id="CM008974">
    <property type="protein sequence ID" value="PNW73741.1"/>
    <property type="molecule type" value="Genomic_DNA"/>
</dbReference>
<keyword evidence="2" id="KW-1185">Reference proteome</keyword>
<dbReference type="GeneID" id="66055942"/>
<dbReference type="Gramene" id="PNW73741">
    <property type="protein sequence ID" value="PNW73741"/>
    <property type="gene ID" value="CHLRE_13g570801v5"/>
</dbReference>
<dbReference type="KEGG" id="cre:CHLRE_13g570801v5"/>
<gene>
    <name evidence="1" type="ORF">CHLRE_13g570801v5</name>
</gene>
<proteinExistence type="predicted"/>
<dbReference type="AlphaFoldDB" id="A0A2K3CZR3"/>
<sequence>MDGIITGSADGALELVLRRAKGIIKKGVRSHQPSRPVTIRNCFVTNTLGLISARTVKLLESRGGADFEVHKVEAWKVWERNFAFVGRLV</sequence>
<reference evidence="1 2" key="1">
    <citation type="journal article" date="2007" name="Science">
        <title>The Chlamydomonas genome reveals the evolution of key animal and plant functions.</title>
        <authorList>
            <person name="Merchant S.S."/>
            <person name="Prochnik S.E."/>
            <person name="Vallon O."/>
            <person name="Harris E.H."/>
            <person name="Karpowicz S.J."/>
            <person name="Witman G.B."/>
            <person name="Terry A."/>
            <person name="Salamov A."/>
            <person name="Fritz-Laylin L.K."/>
            <person name="Marechal-Drouard L."/>
            <person name="Marshall W.F."/>
            <person name="Qu L.H."/>
            <person name="Nelson D.R."/>
            <person name="Sanderfoot A.A."/>
            <person name="Spalding M.H."/>
            <person name="Kapitonov V.V."/>
            <person name="Ren Q."/>
            <person name="Ferris P."/>
            <person name="Lindquist E."/>
            <person name="Shapiro H."/>
            <person name="Lucas S.M."/>
            <person name="Grimwood J."/>
            <person name="Schmutz J."/>
            <person name="Cardol P."/>
            <person name="Cerutti H."/>
            <person name="Chanfreau G."/>
            <person name="Chen C.L."/>
            <person name="Cognat V."/>
            <person name="Croft M.T."/>
            <person name="Dent R."/>
            <person name="Dutcher S."/>
            <person name="Fernandez E."/>
            <person name="Fukuzawa H."/>
            <person name="Gonzalez-Ballester D."/>
            <person name="Gonzalez-Halphen D."/>
            <person name="Hallmann A."/>
            <person name="Hanikenne M."/>
            <person name="Hippler M."/>
            <person name="Inwood W."/>
            <person name="Jabbari K."/>
            <person name="Kalanon M."/>
            <person name="Kuras R."/>
            <person name="Lefebvre P.A."/>
            <person name="Lemaire S.D."/>
            <person name="Lobanov A.V."/>
            <person name="Lohr M."/>
            <person name="Manuell A."/>
            <person name="Meier I."/>
            <person name="Mets L."/>
            <person name="Mittag M."/>
            <person name="Mittelmeier T."/>
            <person name="Moroney J.V."/>
            <person name="Moseley J."/>
            <person name="Napoli C."/>
            <person name="Nedelcu A.M."/>
            <person name="Niyogi K."/>
            <person name="Novoselov S.V."/>
            <person name="Paulsen I.T."/>
            <person name="Pazour G."/>
            <person name="Purton S."/>
            <person name="Ral J.P."/>
            <person name="Riano-Pachon D.M."/>
            <person name="Riekhof W."/>
            <person name="Rymarquis L."/>
            <person name="Schroda M."/>
            <person name="Stern D."/>
            <person name="Umen J."/>
            <person name="Willows R."/>
            <person name="Wilson N."/>
            <person name="Zimmer S.L."/>
            <person name="Allmer J."/>
            <person name="Balk J."/>
            <person name="Bisova K."/>
            <person name="Chen C.J."/>
            <person name="Elias M."/>
            <person name="Gendler K."/>
            <person name="Hauser C."/>
            <person name="Lamb M.R."/>
            <person name="Ledford H."/>
            <person name="Long J.C."/>
            <person name="Minagawa J."/>
            <person name="Page M.D."/>
            <person name="Pan J."/>
            <person name="Pootakham W."/>
            <person name="Roje S."/>
            <person name="Rose A."/>
            <person name="Stahlberg E."/>
            <person name="Terauchi A.M."/>
            <person name="Yang P."/>
            <person name="Ball S."/>
            <person name="Bowler C."/>
            <person name="Dieckmann C.L."/>
            <person name="Gladyshev V.N."/>
            <person name="Green P."/>
            <person name="Jorgensen R."/>
            <person name="Mayfield S."/>
            <person name="Mueller-Roeber B."/>
            <person name="Rajamani S."/>
            <person name="Sayre R.T."/>
            <person name="Brokstein P."/>
            <person name="Dubchak I."/>
            <person name="Goodstein D."/>
            <person name="Hornick L."/>
            <person name="Huang Y.W."/>
            <person name="Jhaveri J."/>
            <person name="Luo Y."/>
            <person name="Martinez D."/>
            <person name="Ngau W.C."/>
            <person name="Otillar B."/>
            <person name="Poliakov A."/>
            <person name="Porter A."/>
            <person name="Szajkowski L."/>
            <person name="Werner G."/>
            <person name="Zhou K."/>
            <person name="Grigoriev I.V."/>
            <person name="Rokhsar D.S."/>
            <person name="Grossman A.R."/>
        </authorList>
    </citation>
    <scope>NUCLEOTIDE SEQUENCE [LARGE SCALE GENOMIC DNA]</scope>
    <source>
        <strain evidence="2">CC-503</strain>
    </source>
</reference>
<dbReference type="Proteomes" id="UP000006906">
    <property type="component" value="Chromosome 13"/>
</dbReference>
<evidence type="ECO:0000313" key="1">
    <source>
        <dbReference type="EMBL" id="PNW73741.1"/>
    </source>
</evidence>
<accession>A0A2K3CZR3</accession>
<name>A0A2K3CZR3_CHLRE</name>
<evidence type="ECO:0000313" key="2">
    <source>
        <dbReference type="Proteomes" id="UP000006906"/>
    </source>
</evidence>